<evidence type="ECO:0000313" key="1">
    <source>
        <dbReference type="EMBL" id="KRM97041.1"/>
    </source>
</evidence>
<dbReference type="PANTHER" id="PTHR45458:SF1">
    <property type="entry name" value="SHORT CHAIN DEHYDROGENASE"/>
    <property type="match status" value="1"/>
</dbReference>
<dbReference type="EMBL" id="AYZD01000010">
    <property type="protein sequence ID" value="KRM97041.1"/>
    <property type="molecule type" value="Genomic_DNA"/>
</dbReference>
<dbReference type="InterPro" id="IPR036291">
    <property type="entry name" value="NAD(P)-bd_dom_sf"/>
</dbReference>
<dbReference type="Gene3D" id="3.40.50.720">
    <property type="entry name" value="NAD(P)-binding Rossmann-like Domain"/>
    <property type="match status" value="1"/>
</dbReference>
<name>A0A0R2CZ39_9LACO</name>
<dbReference type="PATRIC" id="fig|1423725.3.peg.229"/>
<dbReference type="InterPro" id="IPR052184">
    <property type="entry name" value="SDR_enzymes"/>
</dbReference>
<dbReference type="GO" id="GO:0016616">
    <property type="term" value="F:oxidoreductase activity, acting on the CH-OH group of donors, NAD or NADP as acceptor"/>
    <property type="evidence" value="ECO:0007669"/>
    <property type="project" value="TreeGrafter"/>
</dbReference>
<comment type="caution">
    <text evidence="1">The sequence shown here is derived from an EMBL/GenBank/DDBJ whole genome shotgun (WGS) entry which is preliminary data.</text>
</comment>
<evidence type="ECO:0000313" key="2">
    <source>
        <dbReference type="Proteomes" id="UP000051015"/>
    </source>
</evidence>
<dbReference type="PANTHER" id="PTHR45458">
    <property type="entry name" value="SHORT-CHAIN DEHYDROGENASE/REDUCTASE SDR"/>
    <property type="match status" value="1"/>
</dbReference>
<dbReference type="SUPFAM" id="SSF51735">
    <property type="entry name" value="NAD(P)-binding Rossmann-fold domains"/>
    <property type="match status" value="1"/>
</dbReference>
<dbReference type="AlphaFoldDB" id="A0A0R2CZ39"/>
<keyword evidence="2" id="KW-1185">Reference proteome</keyword>
<dbReference type="Proteomes" id="UP000051015">
    <property type="component" value="Unassembled WGS sequence"/>
</dbReference>
<sequence length="104" mass="11333">MNKGGIYIAVTAEGGSFALESDMFPAYAITKTAANRAVQIMRCTVKDIDIIALHPGRMNTEMGSTTAQIEPSDTAEGICEIINKSIKVDKNTWFIDYKGKKMAL</sequence>
<organism evidence="1 2">
    <name type="scientific">Liquorilactobacillus aquaticus DSM 21051</name>
    <dbReference type="NCBI Taxonomy" id="1423725"/>
    <lineage>
        <taxon>Bacteria</taxon>
        <taxon>Bacillati</taxon>
        <taxon>Bacillota</taxon>
        <taxon>Bacilli</taxon>
        <taxon>Lactobacillales</taxon>
        <taxon>Lactobacillaceae</taxon>
        <taxon>Liquorilactobacillus</taxon>
    </lineage>
</organism>
<protein>
    <submittedName>
        <fullName evidence="1">Uncharacterized protein</fullName>
    </submittedName>
</protein>
<reference evidence="1 2" key="1">
    <citation type="journal article" date="2015" name="Genome Announc.">
        <title>Expanding the biotechnology potential of lactobacilli through comparative genomics of 213 strains and associated genera.</title>
        <authorList>
            <person name="Sun Z."/>
            <person name="Harris H.M."/>
            <person name="McCann A."/>
            <person name="Guo C."/>
            <person name="Argimon S."/>
            <person name="Zhang W."/>
            <person name="Yang X."/>
            <person name="Jeffery I.B."/>
            <person name="Cooney J.C."/>
            <person name="Kagawa T.F."/>
            <person name="Liu W."/>
            <person name="Song Y."/>
            <person name="Salvetti E."/>
            <person name="Wrobel A."/>
            <person name="Rasinkangas P."/>
            <person name="Parkhill J."/>
            <person name="Rea M.C."/>
            <person name="O'Sullivan O."/>
            <person name="Ritari J."/>
            <person name="Douillard F.P."/>
            <person name="Paul Ross R."/>
            <person name="Yang R."/>
            <person name="Briner A.E."/>
            <person name="Felis G.E."/>
            <person name="de Vos W.M."/>
            <person name="Barrangou R."/>
            <person name="Klaenhammer T.R."/>
            <person name="Caufield P.W."/>
            <person name="Cui Y."/>
            <person name="Zhang H."/>
            <person name="O'Toole P.W."/>
        </authorList>
    </citation>
    <scope>NUCLEOTIDE SEQUENCE [LARGE SCALE GENOMIC DNA]</scope>
    <source>
        <strain evidence="1 2">DSM 21051</strain>
    </source>
</reference>
<accession>A0A0R2CZ39</accession>
<proteinExistence type="predicted"/>
<gene>
    <name evidence="1" type="ORF">FC19_GL000225</name>
</gene>
<dbReference type="STRING" id="1423725.FC19_GL000225"/>